<feature type="compositionally biased region" description="Pro residues" evidence="10">
    <location>
        <begin position="195"/>
        <end position="209"/>
    </location>
</feature>
<dbReference type="SUPFAM" id="SSF49503">
    <property type="entry name" value="Cupredoxins"/>
    <property type="match status" value="1"/>
</dbReference>
<evidence type="ECO:0000256" key="8">
    <source>
        <dbReference type="ARBA" id="ARBA00023288"/>
    </source>
</evidence>
<evidence type="ECO:0000256" key="7">
    <source>
        <dbReference type="ARBA" id="ARBA00023180"/>
    </source>
</evidence>
<organism evidence="12 13">
    <name type="scientific">Lactuca saligna</name>
    <name type="common">Willowleaf lettuce</name>
    <dbReference type="NCBI Taxonomy" id="75948"/>
    <lineage>
        <taxon>Eukaryota</taxon>
        <taxon>Viridiplantae</taxon>
        <taxon>Streptophyta</taxon>
        <taxon>Embryophyta</taxon>
        <taxon>Tracheophyta</taxon>
        <taxon>Spermatophyta</taxon>
        <taxon>Magnoliopsida</taxon>
        <taxon>eudicotyledons</taxon>
        <taxon>Gunneridae</taxon>
        <taxon>Pentapetalae</taxon>
        <taxon>asterids</taxon>
        <taxon>campanulids</taxon>
        <taxon>Asterales</taxon>
        <taxon>Asteraceae</taxon>
        <taxon>Cichorioideae</taxon>
        <taxon>Cichorieae</taxon>
        <taxon>Lactucinae</taxon>
        <taxon>Lactuca</taxon>
    </lineage>
</organism>
<keyword evidence="2" id="KW-1003">Cell membrane</keyword>
<dbReference type="InterPro" id="IPR003245">
    <property type="entry name" value="Phytocyanin_dom"/>
</dbReference>
<dbReference type="FunFam" id="2.60.40.420:FF:000010">
    <property type="entry name" value="Early nodulin-like protein 1"/>
    <property type="match status" value="1"/>
</dbReference>
<dbReference type="Pfam" id="PF02298">
    <property type="entry name" value="Cu_bind_like"/>
    <property type="match status" value="1"/>
</dbReference>
<dbReference type="InterPro" id="IPR008972">
    <property type="entry name" value="Cupredoxin"/>
</dbReference>
<proteinExistence type="inferred from homology"/>
<evidence type="ECO:0000256" key="3">
    <source>
        <dbReference type="ARBA" id="ARBA00022622"/>
    </source>
</evidence>
<feature type="region of interest" description="Disordered" evidence="10">
    <location>
        <begin position="188"/>
        <end position="247"/>
    </location>
</feature>
<dbReference type="AlphaFoldDB" id="A0AA36EN98"/>
<dbReference type="Proteomes" id="UP001177003">
    <property type="component" value="Chromosome 9"/>
</dbReference>
<accession>A0AA36EN98</accession>
<keyword evidence="4" id="KW-0732">Signal</keyword>
<comment type="subcellular location">
    <subcellularLocation>
        <location evidence="1">Cell membrane</location>
        <topology evidence="1">Lipid-anchor</topology>
        <topology evidence="1">GPI-anchor</topology>
    </subcellularLocation>
</comment>
<evidence type="ECO:0000256" key="10">
    <source>
        <dbReference type="SAM" id="MobiDB-lite"/>
    </source>
</evidence>
<dbReference type="Gene3D" id="2.60.40.420">
    <property type="entry name" value="Cupredoxins - blue copper proteins"/>
    <property type="match status" value="1"/>
</dbReference>
<dbReference type="PANTHER" id="PTHR33021:SF414">
    <property type="entry name" value="PHYTOCYANIN DOMAIN, CUPREDOXIN"/>
    <property type="match status" value="1"/>
</dbReference>
<evidence type="ECO:0000256" key="1">
    <source>
        <dbReference type="ARBA" id="ARBA00004609"/>
    </source>
</evidence>
<dbReference type="CDD" id="cd11019">
    <property type="entry name" value="OsENODL1_like"/>
    <property type="match status" value="1"/>
</dbReference>
<protein>
    <recommendedName>
        <fullName evidence="11">Phytocyanin domain-containing protein</fullName>
    </recommendedName>
</protein>
<evidence type="ECO:0000256" key="6">
    <source>
        <dbReference type="ARBA" id="ARBA00023157"/>
    </source>
</evidence>
<sequence length="271" mass="29554">MLAIIMLCTAIQETTLQEKKRFTPTRLQISPYNLPMFNIHFPSQFALLFHAFAMNTGSPHKRTMLVALGLLSLFLVVRNSHAYQFKVGGSGDWSLASSSSYDQWAQQSRFQTGDTLLFSYQPNEDSVVQVNEDDYKNCSTTSPIAKYSDGHTTIKLNQSGPHYFISGVIDHCIKNEKVVIIVLANRSNRSSDTPSPSPSVSPFAAPSPAPVSEDIPSPPPAPVTPEIDMTPAPAPVEENPSPPTKNGASSIVKSFFCSFGGFIGLSFVFGF</sequence>
<dbReference type="PANTHER" id="PTHR33021">
    <property type="entry name" value="BLUE COPPER PROTEIN"/>
    <property type="match status" value="1"/>
</dbReference>
<dbReference type="GO" id="GO:0005886">
    <property type="term" value="C:plasma membrane"/>
    <property type="evidence" value="ECO:0007669"/>
    <property type="project" value="UniProtKB-SubCell"/>
</dbReference>
<keyword evidence="6" id="KW-1015">Disulfide bond</keyword>
<dbReference type="GO" id="GO:0098552">
    <property type="term" value="C:side of membrane"/>
    <property type="evidence" value="ECO:0007669"/>
    <property type="project" value="UniProtKB-KW"/>
</dbReference>
<evidence type="ECO:0000259" key="11">
    <source>
        <dbReference type="PROSITE" id="PS51485"/>
    </source>
</evidence>
<keyword evidence="13" id="KW-1185">Reference proteome</keyword>
<keyword evidence="7" id="KW-0325">Glycoprotein</keyword>
<dbReference type="GO" id="GO:0009055">
    <property type="term" value="F:electron transfer activity"/>
    <property type="evidence" value="ECO:0007669"/>
    <property type="project" value="InterPro"/>
</dbReference>
<evidence type="ECO:0000313" key="13">
    <source>
        <dbReference type="Proteomes" id="UP001177003"/>
    </source>
</evidence>
<keyword evidence="8" id="KW-0449">Lipoprotein</keyword>
<dbReference type="InterPro" id="IPR041846">
    <property type="entry name" value="ENL_dom"/>
</dbReference>
<evidence type="ECO:0000313" key="12">
    <source>
        <dbReference type="EMBL" id="CAI9303626.1"/>
    </source>
</evidence>
<name>A0AA36EN98_LACSI</name>
<gene>
    <name evidence="12" type="ORF">LSALG_LOCUS42048</name>
</gene>
<evidence type="ECO:0000256" key="2">
    <source>
        <dbReference type="ARBA" id="ARBA00022475"/>
    </source>
</evidence>
<keyword evidence="5" id="KW-0472">Membrane</keyword>
<reference evidence="12" key="1">
    <citation type="submission" date="2023-04" db="EMBL/GenBank/DDBJ databases">
        <authorList>
            <person name="Vijverberg K."/>
            <person name="Xiong W."/>
            <person name="Schranz E."/>
        </authorList>
    </citation>
    <scope>NUCLEOTIDE SEQUENCE</scope>
</reference>
<evidence type="ECO:0000256" key="9">
    <source>
        <dbReference type="ARBA" id="ARBA00035011"/>
    </source>
</evidence>
<dbReference type="PROSITE" id="PS51485">
    <property type="entry name" value="PHYTOCYANIN"/>
    <property type="match status" value="1"/>
</dbReference>
<comment type="similarity">
    <text evidence="9">Belongs to the early nodulin-like (ENODL) family.</text>
</comment>
<feature type="domain" description="Phytocyanin" evidence="11">
    <location>
        <begin position="83"/>
        <end position="184"/>
    </location>
</feature>
<keyword evidence="3" id="KW-0336">GPI-anchor</keyword>
<dbReference type="InterPro" id="IPR039391">
    <property type="entry name" value="Phytocyanin-like"/>
</dbReference>
<evidence type="ECO:0000256" key="5">
    <source>
        <dbReference type="ARBA" id="ARBA00023136"/>
    </source>
</evidence>
<evidence type="ECO:0000256" key="4">
    <source>
        <dbReference type="ARBA" id="ARBA00022729"/>
    </source>
</evidence>
<dbReference type="EMBL" id="OX465085">
    <property type="protein sequence ID" value="CAI9303626.1"/>
    <property type="molecule type" value="Genomic_DNA"/>
</dbReference>